<comment type="subunit">
    <text evidence="8">Homotetramer. Forms heterodimers with either ThiH or ThiS.</text>
</comment>
<evidence type="ECO:0000256" key="4">
    <source>
        <dbReference type="ARBA" id="ARBA00022679"/>
    </source>
</evidence>
<evidence type="ECO:0000256" key="6">
    <source>
        <dbReference type="ARBA" id="ARBA00023270"/>
    </source>
</evidence>
<dbReference type="HAMAP" id="MF_00443">
    <property type="entry name" value="ThiG"/>
    <property type="match status" value="1"/>
</dbReference>
<organism evidence="10 11">
    <name type="scientific">Mariprofundus aestuarium</name>
    <dbReference type="NCBI Taxonomy" id="1921086"/>
    <lineage>
        <taxon>Bacteria</taxon>
        <taxon>Pseudomonadati</taxon>
        <taxon>Pseudomonadota</taxon>
        <taxon>Candidatius Mariprofundia</taxon>
        <taxon>Mariprofundales</taxon>
        <taxon>Mariprofundaceae</taxon>
        <taxon>Mariprofundus</taxon>
    </lineage>
</organism>
<dbReference type="SUPFAM" id="SSF110399">
    <property type="entry name" value="ThiG-like"/>
    <property type="match status" value="1"/>
</dbReference>
<proteinExistence type="inferred from homology"/>
<feature type="active site" description="Schiff-base intermediate with DXP" evidence="8">
    <location>
        <position position="100"/>
    </location>
</feature>
<dbReference type="Proteomes" id="UP000231701">
    <property type="component" value="Chromosome"/>
</dbReference>
<dbReference type="GO" id="GO:0009229">
    <property type="term" value="P:thiamine diphosphate biosynthetic process"/>
    <property type="evidence" value="ECO:0007669"/>
    <property type="project" value="UniProtKB-UniRule"/>
</dbReference>
<protein>
    <recommendedName>
        <fullName evidence="3 8">Thiazole synthase</fullName>
        <ecNumber evidence="3 8">2.8.1.10</ecNumber>
    </recommendedName>
</protein>
<keyword evidence="8" id="KW-0963">Cytoplasm</keyword>
<comment type="catalytic activity">
    <reaction evidence="7 8">
        <text>[ThiS sulfur-carrier protein]-C-terminal-Gly-aminoethanethioate + 2-iminoacetate + 1-deoxy-D-xylulose 5-phosphate = [ThiS sulfur-carrier protein]-C-terminal Gly-Gly + 2-[(2R,5Z)-2-carboxy-4-methylthiazol-5(2H)-ylidene]ethyl phosphate + 2 H2O + H(+)</text>
        <dbReference type="Rhea" id="RHEA:26297"/>
        <dbReference type="Rhea" id="RHEA-COMP:12909"/>
        <dbReference type="Rhea" id="RHEA-COMP:19908"/>
        <dbReference type="ChEBI" id="CHEBI:15377"/>
        <dbReference type="ChEBI" id="CHEBI:15378"/>
        <dbReference type="ChEBI" id="CHEBI:57792"/>
        <dbReference type="ChEBI" id="CHEBI:62899"/>
        <dbReference type="ChEBI" id="CHEBI:77846"/>
        <dbReference type="ChEBI" id="CHEBI:90778"/>
        <dbReference type="ChEBI" id="CHEBI:232372"/>
        <dbReference type="EC" id="2.8.1.10"/>
    </reaction>
</comment>
<evidence type="ECO:0000313" key="11">
    <source>
        <dbReference type="Proteomes" id="UP000231701"/>
    </source>
</evidence>
<dbReference type="EMBL" id="CP018799">
    <property type="protein sequence ID" value="ATX79822.1"/>
    <property type="molecule type" value="Genomic_DNA"/>
</dbReference>
<dbReference type="PANTHER" id="PTHR34266">
    <property type="entry name" value="THIAZOLE SYNTHASE"/>
    <property type="match status" value="1"/>
</dbReference>
<dbReference type="AlphaFoldDB" id="A0A2K8KYI2"/>
<comment type="subcellular location">
    <subcellularLocation>
        <location evidence="8">Cytoplasm</location>
    </subcellularLocation>
</comment>
<evidence type="ECO:0000256" key="1">
    <source>
        <dbReference type="ARBA" id="ARBA00002834"/>
    </source>
</evidence>
<evidence type="ECO:0000256" key="3">
    <source>
        <dbReference type="ARBA" id="ARBA00011960"/>
    </source>
</evidence>
<sequence length="259" mass="27898">MSDDIFKVGSYEFKSRLIVGSGKYKDFQTTKDATEASEAEMITVAVRRVNITDPGKENLLDYIDPKKYTILPNTAGCFNAEDAVRTLRLAREAGGWNLVKLEVLGDTQTLYPNVVETIKAAEILVAEGFEVMVYTSDDPIVATRLEEVGCVAVMPLGNPIGSGRGLANPFNIRVIKERANVPIVVDAGIGTASDAAKALELGADAALINTAIAEAKDECLMARAMRDAVRAGRMAYLAGRMPKRAFASASSPTEGYIWD</sequence>
<dbReference type="GO" id="GO:1990107">
    <property type="term" value="F:thiazole synthase activity"/>
    <property type="evidence" value="ECO:0007669"/>
    <property type="project" value="UniProtKB-EC"/>
</dbReference>
<comment type="similarity">
    <text evidence="8">Belongs to the ThiG family.</text>
</comment>
<feature type="domain" description="Thiazole synthase ThiG" evidence="9">
    <location>
        <begin position="8"/>
        <end position="252"/>
    </location>
</feature>
<evidence type="ECO:0000256" key="7">
    <source>
        <dbReference type="ARBA" id="ARBA00049897"/>
    </source>
</evidence>
<feature type="binding site" evidence="8">
    <location>
        <position position="161"/>
    </location>
    <ligand>
        <name>1-deoxy-D-xylulose 5-phosphate</name>
        <dbReference type="ChEBI" id="CHEBI:57792"/>
    </ligand>
</feature>
<evidence type="ECO:0000259" key="9">
    <source>
        <dbReference type="Pfam" id="PF05690"/>
    </source>
</evidence>
<dbReference type="PANTHER" id="PTHR34266:SF2">
    <property type="entry name" value="THIAZOLE SYNTHASE"/>
    <property type="match status" value="1"/>
</dbReference>
<accession>A0A2K8KYI2</accession>
<comment type="function">
    <text evidence="1 8">Catalyzes the rearrangement of 1-deoxy-D-xylulose 5-phosphate (DXP) to produce the thiazole phosphate moiety of thiamine. Sulfur is provided by the thiocarboxylate moiety of the carrier protein ThiS. In vitro, sulfur can be provided by H(2)S.</text>
</comment>
<feature type="binding site" evidence="8">
    <location>
        <begin position="187"/>
        <end position="188"/>
    </location>
    <ligand>
        <name>1-deoxy-D-xylulose 5-phosphate</name>
        <dbReference type="ChEBI" id="CHEBI:57792"/>
    </ligand>
</feature>
<dbReference type="InterPro" id="IPR008867">
    <property type="entry name" value="ThiG"/>
</dbReference>
<dbReference type="InterPro" id="IPR033983">
    <property type="entry name" value="Thiazole_synthase_ThiG"/>
</dbReference>
<dbReference type="Gene3D" id="3.20.20.70">
    <property type="entry name" value="Aldolase class I"/>
    <property type="match status" value="1"/>
</dbReference>
<evidence type="ECO:0000256" key="5">
    <source>
        <dbReference type="ARBA" id="ARBA00022977"/>
    </source>
</evidence>
<dbReference type="EC" id="2.8.1.10" evidence="3 8"/>
<dbReference type="CDD" id="cd04728">
    <property type="entry name" value="ThiG"/>
    <property type="match status" value="1"/>
</dbReference>
<dbReference type="RefSeq" id="WP_100277669.1">
    <property type="nucleotide sequence ID" value="NZ_CP018799.1"/>
</dbReference>
<dbReference type="GO" id="GO:0005737">
    <property type="term" value="C:cytoplasm"/>
    <property type="evidence" value="ECO:0007669"/>
    <property type="project" value="UniProtKB-SubCell"/>
</dbReference>
<feature type="binding site" evidence="8">
    <location>
        <begin position="209"/>
        <end position="210"/>
    </location>
    <ligand>
        <name>1-deoxy-D-xylulose 5-phosphate</name>
        <dbReference type="ChEBI" id="CHEBI:57792"/>
    </ligand>
</feature>
<evidence type="ECO:0000256" key="2">
    <source>
        <dbReference type="ARBA" id="ARBA00004948"/>
    </source>
</evidence>
<comment type="pathway">
    <text evidence="2 8">Cofactor biosynthesis; thiamine diphosphate biosynthesis.</text>
</comment>
<gene>
    <name evidence="8" type="primary">thiG</name>
    <name evidence="10" type="ORF">Ga0123461_1408</name>
</gene>
<keyword evidence="4 8" id="KW-0808">Transferase</keyword>
<dbReference type="InterPro" id="IPR013785">
    <property type="entry name" value="Aldolase_TIM"/>
</dbReference>
<keyword evidence="5 8" id="KW-0784">Thiamine biosynthesis</keyword>
<keyword evidence="6 8" id="KW-0704">Schiff base</keyword>
<name>A0A2K8KYI2_MARES</name>
<dbReference type="UniPathway" id="UPA00060"/>
<reference evidence="10 11" key="1">
    <citation type="submission" date="2016-12" db="EMBL/GenBank/DDBJ databases">
        <title>Isolation and genomic insights into novel planktonic Zetaproteobacteria from stratified waters of the Chesapeake Bay.</title>
        <authorList>
            <person name="McAllister S.M."/>
            <person name="Kato S."/>
            <person name="Chan C.S."/>
            <person name="Chiu B.K."/>
            <person name="Field E.K."/>
        </authorList>
    </citation>
    <scope>NUCLEOTIDE SEQUENCE [LARGE SCALE GENOMIC DNA]</scope>
    <source>
        <strain evidence="10 11">CP-5</strain>
    </source>
</reference>
<evidence type="ECO:0000313" key="10">
    <source>
        <dbReference type="EMBL" id="ATX79822.1"/>
    </source>
</evidence>
<dbReference type="Pfam" id="PF05690">
    <property type="entry name" value="ThiG"/>
    <property type="match status" value="1"/>
</dbReference>
<evidence type="ECO:0000256" key="8">
    <source>
        <dbReference type="HAMAP-Rule" id="MF_00443"/>
    </source>
</evidence>
<dbReference type="OrthoDB" id="9805935at2"/>
<keyword evidence="11" id="KW-1185">Reference proteome</keyword>
<dbReference type="KEGG" id="maes:Ga0123461_1408"/>